<accession>A0AAF0B9V3</accession>
<dbReference type="Proteomes" id="UP001179501">
    <property type="component" value="Chromosome"/>
</dbReference>
<dbReference type="AlphaFoldDB" id="A0AAF0B9V3"/>
<dbReference type="RefSeq" id="WP_179098962.1">
    <property type="nucleotide sequence ID" value="NZ_CP116614.1"/>
</dbReference>
<proteinExistence type="predicted"/>
<protein>
    <submittedName>
        <fullName evidence="1">Uncharacterized protein</fullName>
    </submittedName>
</protein>
<dbReference type="EMBL" id="CP116614">
    <property type="protein sequence ID" value="WCG02614.1"/>
    <property type="molecule type" value="Genomic_DNA"/>
</dbReference>
<gene>
    <name evidence="1" type="ORF">NY151_08095</name>
</gene>
<evidence type="ECO:0000313" key="2">
    <source>
        <dbReference type="Proteomes" id="UP001179501"/>
    </source>
</evidence>
<organism evidence="1 2">
    <name type="scientific">Porphyromonas gingivalis</name>
    <name type="common">Bacteroides gingivalis</name>
    <dbReference type="NCBI Taxonomy" id="837"/>
    <lineage>
        <taxon>Bacteria</taxon>
        <taxon>Pseudomonadati</taxon>
        <taxon>Bacteroidota</taxon>
        <taxon>Bacteroidia</taxon>
        <taxon>Bacteroidales</taxon>
        <taxon>Porphyromonadaceae</taxon>
        <taxon>Porphyromonas</taxon>
    </lineage>
</organism>
<sequence>MSIRKGLAGLYLLLSLLLVTAISDGTDVAIGFLLVANLANSVRVINKEIPDEK</sequence>
<name>A0AAF0B9V3_PORGN</name>
<evidence type="ECO:0000313" key="1">
    <source>
        <dbReference type="EMBL" id="WCG02614.1"/>
    </source>
</evidence>
<reference evidence="1" key="1">
    <citation type="submission" date="2023-01" db="EMBL/GenBank/DDBJ databases">
        <title>Phages are important unrecognized players in the ecology of the oral pathogen Porphyromonas gingivalis.</title>
        <authorList>
            <person name="Matrishin C.B."/>
            <person name="Kauffman K.M."/>
        </authorList>
    </citation>
    <scope>NUCLEOTIDE SEQUENCE</scope>
    <source>
        <strain evidence="1">ATCC 49417</strain>
    </source>
</reference>